<dbReference type="InterPro" id="IPR045761">
    <property type="entry name" value="ODP_dom"/>
</dbReference>
<dbReference type="Proteomes" id="UP000234857">
    <property type="component" value="Unassembled WGS sequence"/>
</dbReference>
<dbReference type="GO" id="GO:0009055">
    <property type="term" value="F:electron transfer activity"/>
    <property type="evidence" value="ECO:0007669"/>
    <property type="project" value="InterPro"/>
</dbReference>
<dbReference type="GO" id="GO:0016787">
    <property type="term" value="F:hydrolase activity"/>
    <property type="evidence" value="ECO:0007669"/>
    <property type="project" value="UniProtKB-KW"/>
</dbReference>
<feature type="domain" description="Flavodoxin-like" evidence="2">
    <location>
        <begin position="256"/>
        <end position="394"/>
    </location>
</feature>
<dbReference type="PIRSF" id="PIRSF005243">
    <property type="entry name" value="ROO"/>
    <property type="match status" value="1"/>
</dbReference>
<dbReference type="GO" id="GO:0016491">
    <property type="term" value="F:oxidoreductase activity"/>
    <property type="evidence" value="ECO:0007669"/>
    <property type="project" value="InterPro"/>
</dbReference>
<dbReference type="PANTHER" id="PTHR43717:SF1">
    <property type="entry name" value="ANAEROBIC NITRIC OXIDE REDUCTASE FLAVORUBREDOXIN"/>
    <property type="match status" value="1"/>
</dbReference>
<comment type="similarity">
    <text evidence="1">In the N-terminal section; belongs to the zinc metallo-hydrolase group 3 family.</text>
</comment>
<dbReference type="AlphaFoldDB" id="A0A2N5ZFM1"/>
<dbReference type="SMART" id="SM00849">
    <property type="entry name" value="Lactamase_B"/>
    <property type="match status" value="1"/>
</dbReference>
<dbReference type="InterPro" id="IPR029039">
    <property type="entry name" value="Flavoprotein-like_sf"/>
</dbReference>
<dbReference type="PROSITE" id="PS50902">
    <property type="entry name" value="FLAVODOXIN_LIKE"/>
    <property type="match status" value="1"/>
</dbReference>
<dbReference type="EMBL" id="PKTG01000087">
    <property type="protein sequence ID" value="PLX17431.1"/>
    <property type="molecule type" value="Genomic_DNA"/>
</dbReference>
<accession>A0A2N5ZFM1</accession>
<dbReference type="InterPro" id="IPR008254">
    <property type="entry name" value="Flavodoxin/NO_synth"/>
</dbReference>
<keyword evidence="3" id="KW-0378">Hydrolase</keyword>
<proteinExistence type="inferred from homology"/>
<dbReference type="InterPro" id="IPR001279">
    <property type="entry name" value="Metallo-B-lactamas"/>
</dbReference>
<organism evidence="3 4">
    <name type="scientific">Muiribacterium halophilum</name>
    <dbReference type="NCBI Taxonomy" id="2053465"/>
    <lineage>
        <taxon>Bacteria</taxon>
        <taxon>Candidatus Muiribacteriota</taxon>
        <taxon>Candidatus Muiribacteriia</taxon>
        <taxon>Candidatus Muiribacteriales</taxon>
        <taxon>Candidatus Muiribacteriaceae</taxon>
        <taxon>Candidatus Muiribacterium</taxon>
    </lineage>
</organism>
<name>A0A2N5ZFM1_MUIH1</name>
<protein>
    <submittedName>
        <fullName evidence="3">MBL fold metallo-hydrolase</fullName>
    </submittedName>
</protein>
<evidence type="ECO:0000313" key="3">
    <source>
        <dbReference type="EMBL" id="PLX17431.1"/>
    </source>
</evidence>
<dbReference type="Pfam" id="PF19583">
    <property type="entry name" value="ODP"/>
    <property type="match status" value="1"/>
</dbReference>
<dbReference type="GO" id="GO:0010181">
    <property type="term" value="F:FMN binding"/>
    <property type="evidence" value="ECO:0007669"/>
    <property type="project" value="InterPro"/>
</dbReference>
<evidence type="ECO:0000256" key="1">
    <source>
        <dbReference type="ARBA" id="ARBA00007121"/>
    </source>
</evidence>
<dbReference type="InterPro" id="IPR016440">
    <property type="entry name" value="Rubredoxin-O_OxRdtase"/>
</dbReference>
<dbReference type="InterPro" id="IPR001226">
    <property type="entry name" value="Flavodoxin_CS"/>
</dbReference>
<dbReference type="PANTHER" id="PTHR43717">
    <property type="entry name" value="ANAEROBIC NITRIC OXIDE REDUCTASE FLAVORUBREDOXIN"/>
    <property type="match status" value="1"/>
</dbReference>
<dbReference type="Pfam" id="PF00258">
    <property type="entry name" value="Flavodoxin_1"/>
    <property type="match status" value="1"/>
</dbReference>
<reference evidence="3 4" key="1">
    <citation type="submission" date="2017-11" db="EMBL/GenBank/DDBJ databases">
        <title>Genome-resolved metagenomics identifies genetic mobility, metabolic interactions, and unexpected diversity in perchlorate-reducing communities.</title>
        <authorList>
            <person name="Barnum T.P."/>
            <person name="Figueroa I.A."/>
            <person name="Carlstrom C.I."/>
            <person name="Lucas L.N."/>
            <person name="Engelbrektson A.L."/>
            <person name="Coates J.D."/>
        </authorList>
    </citation>
    <scope>NUCLEOTIDE SEQUENCE [LARGE SCALE GENOMIC DNA]</scope>
    <source>
        <strain evidence="3">BM706</strain>
    </source>
</reference>
<dbReference type="Gene3D" id="3.60.15.10">
    <property type="entry name" value="Ribonuclease Z/Hydroxyacylglutathione hydrolase-like"/>
    <property type="match status" value="1"/>
</dbReference>
<dbReference type="SUPFAM" id="SSF56281">
    <property type="entry name" value="Metallo-hydrolase/oxidoreductase"/>
    <property type="match status" value="1"/>
</dbReference>
<dbReference type="SUPFAM" id="SSF52218">
    <property type="entry name" value="Flavoproteins"/>
    <property type="match status" value="1"/>
</dbReference>
<sequence length="398" mass="44985">MKQFLKPVQMTEKIWWIGAIDWGIRNFHGYRTSRGTTYNAYLILDEKKVIIDSVKAPFREEMLARLSELIDPSEVDYIISNHAEPDHSGSLEFFVEKCKPEKFFASTMGQKALCDHYGDIGIEITPVKTGDSINIGENELKFIETRMLHWPDSMFTYADKEKALFCQDGFGLHLATSERFDDQLDEAIIVQEAEKYYANILTPFSVQVAKLIEGLPDLGLDIDILLNDHGPAFRTKKELVIDLYKKWSSQKPENRAVIIYDTMWGSTEKMAKAIEDGFISEGVSVKVMPLSSNDRSDVATEVLNAGAVIFGSSTLNNHLLPKVADCLTYLKGLRFKNIKYGVFGSFGWSGEACKQMTGYLEEAGYEKAVEPLRQKYVPGPECMKQCQEFGIKIAKSIK</sequence>
<gene>
    <name evidence="3" type="ORF">C0601_07675</name>
</gene>
<dbReference type="Gene3D" id="3.40.50.360">
    <property type="match status" value="1"/>
</dbReference>
<comment type="caution">
    <text evidence="3">The sequence shown here is derived from an EMBL/GenBank/DDBJ whole genome shotgun (WGS) entry which is preliminary data.</text>
</comment>
<evidence type="ECO:0000313" key="4">
    <source>
        <dbReference type="Proteomes" id="UP000234857"/>
    </source>
</evidence>
<dbReference type="CDD" id="cd07709">
    <property type="entry name" value="flavodiiron_proteins_MBL-fold"/>
    <property type="match status" value="1"/>
</dbReference>
<evidence type="ECO:0000259" key="2">
    <source>
        <dbReference type="PROSITE" id="PS50902"/>
    </source>
</evidence>
<dbReference type="PROSITE" id="PS00201">
    <property type="entry name" value="FLAVODOXIN"/>
    <property type="match status" value="1"/>
</dbReference>
<dbReference type="GO" id="GO:0046872">
    <property type="term" value="F:metal ion binding"/>
    <property type="evidence" value="ECO:0007669"/>
    <property type="project" value="InterPro"/>
</dbReference>
<dbReference type="InterPro" id="IPR036866">
    <property type="entry name" value="RibonucZ/Hydroxyglut_hydro"/>
</dbReference>